<keyword evidence="1" id="KW-0472">Membrane</keyword>
<organism evidence="3">
    <name type="scientific">hydrothermal vent metagenome</name>
    <dbReference type="NCBI Taxonomy" id="652676"/>
    <lineage>
        <taxon>unclassified sequences</taxon>
        <taxon>metagenomes</taxon>
        <taxon>ecological metagenomes</taxon>
    </lineage>
</organism>
<protein>
    <recommendedName>
        <fullName evidence="2">TadE-like domain-containing protein</fullName>
    </recommendedName>
</protein>
<name>A0A3B0SGW6_9ZZZZ</name>
<dbReference type="InterPro" id="IPR012495">
    <property type="entry name" value="TadE-like_dom"/>
</dbReference>
<evidence type="ECO:0000256" key="1">
    <source>
        <dbReference type="SAM" id="Phobius"/>
    </source>
</evidence>
<evidence type="ECO:0000259" key="2">
    <source>
        <dbReference type="Pfam" id="PF07811"/>
    </source>
</evidence>
<feature type="domain" description="TadE-like" evidence="2">
    <location>
        <begin position="29"/>
        <end position="63"/>
    </location>
</feature>
<dbReference type="EMBL" id="UOEC01000209">
    <property type="protein sequence ID" value="VAW03383.1"/>
    <property type="molecule type" value="Genomic_DNA"/>
</dbReference>
<keyword evidence="1" id="KW-0812">Transmembrane</keyword>
<gene>
    <name evidence="3" type="ORF">MNBD_ALPHA08-1775</name>
</gene>
<feature type="transmembrane region" description="Helical" evidence="1">
    <location>
        <begin position="29"/>
        <end position="50"/>
    </location>
</feature>
<evidence type="ECO:0000313" key="3">
    <source>
        <dbReference type="EMBL" id="VAW03383.1"/>
    </source>
</evidence>
<proteinExistence type="predicted"/>
<sequence length="196" mass="21421">MKNSISYFARKARNFCFDKSRLLKRDDSGMAAIEMAFIFPVMVIMLVGLVDVTDGMSANRKVTITANTLGDLISQEPGTTTESSIDGIFSAAVETMVPYDGSSVGLEIFTFRKTGGNDPQLEWQHTQGPSCGAVPGVTADMDDLMAQGNDLIISRTCYNFSYILGTLFSGNTSFQMKDEMTLRPRKSLQLDCSDCS</sequence>
<keyword evidence="1" id="KW-1133">Transmembrane helix</keyword>
<dbReference type="AlphaFoldDB" id="A0A3B0SGW6"/>
<reference evidence="3" key="1">
    <citation type="submission" date="2018-06" db="EMBL/GenBank/DDBJ databases">
        <authorList>
            <person name="Zhirakovskaya E."/>
        </authorList>
    </citation>
    <scope>NUCLEOTIDE SEQUENCE</scope>
</reference>
<accession>A0A3B0SGW6</accession>
<dbReference type="Pfam" id="PF07811">
    <property type="entry name" value="TadE"/>
    <property type="match status" value="1"/>
</dbReference>